<sequence>MSSQNQDKKKFKILALDGGGIRGVVTAKILEELQNQLKVAGIEQPLNQYFDLIVGTSTGSIVAAGLVLNKTPEELINIYRDRGKEIFRSTWLRIPILSTKYSNEGLIQVLKEELGEDITLRQVGEMPGAELLILAYDTLYRNTTFFASRYFQNHNDKWFNDKRLWEICLSSASAPTFFPPYEFKCKDEGGEWRFPHIDGGIGANCPSLAALRYAIKEKKQSIQDISIISIGTGRTTRPLEYEKIKNWNILNWGQNIPDVFMGGQIQIITDSCEEIVNTANPKGYLRLQFNITEPFEKRGSEIKPVKIINQNEQINKFTKEHINHAMDDVSQKNIKKLLDAASLYSKSKSSDIKEFIASHKESKDLQPMAF</sequence>
<comment type="caution">
    <text evidence="4">The sequence shown here is derived from an EMBL/GenBank/DDBJ whole genome shotgun (WGS) entry which is preliminary data.</text>
</comment>
<dbReference type="InterPro" id="IPR047156">
    <property type="entry name" value="Teg/CotR/CapV-like"/>
</dbReference>
<proteinExistence type="predicted"/>
<dbReference type="PANTHER" id="PTHR24138:SF10">
    <property type="entry name" value="PHOSPHOLIPASE A2"/>
    <property type="match status" value="1"/>
</dbReference>
<reference evidence="4 5" key="1">
    <citation type="journal article" date="2020" name="ISME J.">
        <title>Comparative genomics reveals insights into cyanobacterial evolution and habitat adaptation.</title>
        <authorList>
            <person name="Chen M.Y."/>
            <person name="Teng W.K."/>
            <person name="Zhao L."/>
            <person name="Hu C.X."/>
            <person name="Zhou Y.K."/>
            <person name="Han B.P."/>
            <person name="Song L.R."/>
            <person name="Shu W.S."/>
        </authorList>
    </citation>
    <scope>NUCLEOTIDE SEQUENCE [LARGE SCALE GENOMIC DNA]</scope>
    <source>
        <strain evidence="4 5">FACHB-838</strain>
    </source>
</reference>
<dbReference type="Pfam" id="PF01734">
    <property type="entry name" value="Patatin"/>
    <property type="match status" value="1"/>
</dbReference>
<dbReference type="Proteomes" id="UP000623440">
    <property type="component" value="Unassembled WGS sequence"/>
</dbReference>
<keyword evidence="1 2" id="KW-0443">Lipid metabolism</keyword>
<feature type="active site" description="Nucleophile" evidence="2">
    <location>
        <position position="57"/>
    </location>
</feature>
<evidence type="ECO:0000259" key="3">
    <source>
        <dbReference type="PROSITE" id="PS51635"/>
    </source>
</evidence>
<dbReference type="InterPro" id="IPR002641">
    <property type="entry name" value="PNPLA_dom"/>
</dbReference>
<gene>
    <name evidence="4" type="ORF">H6G97_46090</name>
</gene>
<evidence type="ECO:0000313" key="4">
    <source>
        <dbReference type="EMBL" id="MBD2536274.1"/>
    </source>
</evidence>
<dbReference type="CDD" id="cd07199">
    <property type="entry name" value="Pat17_PNPLA8_PNPLA9_like"/>
    <property type="match status" value="1"/>
</dbReference>
<dbReference type="PANTHER" id="PTHR24138">
    <property type="entry name" value="INTRACELLLAR PHOSPHOLIPASE A FAMILY"/>
    <property type="match status" value="1"/>
</dbReference>
<dbReference type="EMBL" id="JACJSI010000424">
    <property type="protein sequence ID" value="MBD2536274.1"/>
    <property type="molecule type" value="Genomic_DNA"/>
</dbReference>
<keyword evidence="5" id="KW-1185">Reference proteome</keyword>
<evidence type="ECO:0000256" key="1">
    <source>
        <dbReference type="ARBA" id="ARBA00023098"/>
    </source>
</evidence>
<evidence type="ECO:0000313" key="5">
    <source>
        <dbReference type="Proteomes" id="UP000623440"/>
    </source>
</evidence>
<organism evidence="4 5">
    <name type="scientific">Nostoc flagelliforme FACHB-838</name>
    <dbReference type="NCBI Taxonomy" id="2692904"/>
    <lineage>
        <taxon>Bacteria</taxon>
        <taxon>Bacillati</taxon>
        <taxon>Cyanobacteriota</taxon>
        <taxon>Cyanophyceae</taxon>
        <taxon>Nostocales</taxon>
        <taxon>Nostocaceae</taxon>
        <taxon>Nostoc</taxon>
    </lineage>
</organism>
<keyword evidence="2" id="KW-0378">Hydrolase</keyword>
<protein>
    <submittedName>
        <fullName evidence="4">Patatin-like phospholipase family protein</fullName>
    </submittedName>
</protein>
<feature type="short sequence motif" description="GXSXG" evidence="2">
    <location>
        <begin position="55"/>
        <end position="59"/>
    </location>
</feature>
<feature type="domain" description="PNPLA" evidence="3">
    <location>
        <begin position="14"/>
        <end position="211"/>
    </location>
</feature>
<name>A0ABR8E3K0_9NOSO</name>
<feature type="short sequence motif" description="GXGXXG" evidence="2">
    <location>
        <begin position="18"/>
        <end position="23"/>
    </location>
</feature>
<dbReference type="Gene3D" id="3.40.1090.10">
    <property type="entry name" value="Cytosolic phospholipase A2 catalytic domain"/>
    <property type="match status" value="1"/>
</dbReference>
<dbReference type="RefSeq" id="WP_190947013.1">
    <property type="nucleotide sequence ID" value="NZ_JACJSI010000424.1"/>
</dbReference>
<evidence type="ECO:0000256" key="2">
    <source>
        <dbReference type="PROSITE-ProRule" id="PRU01161"/>
    </source>
</evidence>
<dbReference type="PROSITE" id="PS51635">
    <property type="entry name" value="PNPLA"/>
    <property type="match status" value="1"/>
</dbReference>
<dbReference type="InterPro" id="IPR016035">
    <property type="entry name" value="Acyl_Trfase/lysoPLipase"/>
</dbReference>
<accession>A0ABR8E3K0</accession>
<keyword evidence="2" id="KW-0442">Lipid degradation</keyword>
<feature type="active site" description="Proton acceptor" evidence="2">
    <location>
        <position position="198"/>
    </location>
</feature>
<feature type="short sequence motif" description="DGA/G" evidence="2">
    <location>
        <begin position="198"/>
        <end position="200"/>
    </location>
</feature>
<dbReference type="SUPFAM" id="SSF52151">
    <property type="entry name" value="FabD/lysophospholipase-like"/>
    <property type="match status" value="1"/>
</dbReference>